<dbReference type="EMBL" id="JACGWM010001110">
    <property type="protein sequence ID" value="KAL0294976.1"/>
    <property type="molecule type" value="Genomic_DNA"/>
</dbReference>
<evidence type="ECO:0000313" key="2">
    <source>
        <dbReference type="EMBL" id="KAL0294976.1"/>
    </source>
</evidence>
<comment type="caution">
    <text evidence="2">The sequence shown here is derived from an EMBL/GenBank/DDBJ whole genome shotgun (WGS) entry which is preliminary data.</text>
</comment>
<protein>
    <submittedName>
        <fullName evidence="2">Retrovirus-related Pol polyprotein from transposon TNT 1-94</fullName>
    </submittedName>
</protein>
<organism evidence="2">
    <name type="scientific">Sesamum calycinum</name>
    <dbReference type="NCBI Taxonomy" id="2727403"/>
    <lineage>
        <taxon>Eukaryota</taxon>
        <taxon>Viridiplantae</taxon>
        <taxon>Streptophyta</taxon>
        <taxon>Embryophyta</taxon>
        <taxon>Tracheophyta</taxon>
        <taxon>Spermatophyta</taxon>
        <taxon>Magnoliopsida</taxon>
        <taxon>eudicotyledons</taxon>
        <taxon>Gunneridae</taxon>
        <taxon>Pentapetalae</taxon>
        <taxon>asterids</taxon>
        <taxon>lamiids</taxon>
        <taxon>Lamiales</taxon>
        <taxon>Pedaliaceae</taxon>
        <taxon>Sesamum</taxon>
    </lineage>
</organism>
<sequence length="223" mass="25234">MWSPGLMKTLTTLQCRTHTNGKDSITIYSWVSPSRIKRRAVRSRLPSLAQHTCSSDFDTRTTRGRTLSTYHSTYLDVVDLPFDKTMVGCKWVYKIKTQADGSIDRYEARLIAKGFTQEYGIAYDETFAPVARLTSVRNLIAIATAKQWKLFQMDVKNAFLNGDLSEEVYMQPPSGYNYPPGLEISSDHTGYYLTNVKYATELSRAGLTDVKVANTPMETNAHF</sequence>
<evidence type="ECO:0000259" key="1">
    <source>
        <dbReference type="Pfam" id="PF07727"/>
    </source>
</evidence>
<dbReference type="InterPro" id="IPR043502">
    <property type="entry name" value="DNA/RNA_pol_sf"/>
</dbReference>
<feature type="domain" description="Reverse transcriptase Ty1/copia-type" evidence="1">
    <location>
        <begin position="76"/>
        <end position="177"/>
    </location>
</feature>
<dbReference type="InterPro" id="IPR013103">
    <property type="entry name" value="RVT_2"/>
</dbReference>
<dbReference type="AlphaFoldDB" id="A0AAW2JJY5"/>
<reference evidence="2" key="2">
    <citation type="journal article" date="2024" name="Plant">
        <title>Genomic evolution and insights into agronomic trait innovations of Sesamum species.</title>
        <authorList>
            <person name="Miao H."/>
            <person name="Wang L."/>
            <person name="Qu L."/>
            <person name="Liu H."/>
            <person name="Sun Y."/>
            <person name="Le M."/>
            <person name="Wang Q."/>
            <person name="Wei S."/>
            <person name="Zheng Y."/>
            <person name="Lin W."/>
            <person name="Duan Y."/>
            <person name="Cao H."/>
            <person name="Xiong S."/>
            <person name="Wang X."/>
            <person name="Wei L."/>
            <person name="Li C."/>
            <person name="Ma Q."/>
            <person name="Ju M."/>
            <person name="Zhao R."/>
            <person name="Li G."/>
            <person name="Mu C."/>
            <person name="Tian Q."/>
            <person name="Mei H."/>
            <person name="Zhang T."/>
            <person name="Gao T."/>
            <person name="Zhang H."/>
        </authorList>
    </citation>
    <scope>NUCLEOTIDE SEQUENCE</scope>
    <source>
        <strain evidence="2">KEN8</strain>
    </source>
</reference>
<dbReference type="Pfam" id="PF07727">
    <property type="entry name" value="RVT_2"/>
    <property type="match status" value="1"/>
</dbReference>
<name>A0AAW2JJY5_9LAMI</name>
<accession>A0AAW2JJY5</accession>
<dbReference type="SUPFAM" id="SSF56672">
    <property type="entry name" value="DNA/RNA polymerases"/>
    <property type="match status" value="1"/>
</dbReference>
<proteinExistence type="predicted"/>
<reference evidence="2" key="1">
    <citation type="submission" date="2020-06" db="EMBL/GenBank/DDBJ databases">
        <authorList>
            <person name="Li T."/>
            <person name="Hu X."/>
            <person name="Zhang T."/>
            <person name="Song X."/>
            <person name="Zhang H."/>
            <person name="Dai N."/>
            <person name="Sheng W."/>
            <person name="Hou X."/>
            <person name="Wei L."/>
        </authorList>
    </citation>
    <scope>NUCLEOTIDE SEQUENCE</scope>
    <source>
        <strain evidence="2">KEN8</strain>
        <tissue evidence="2">Leaf</tissue>
    </source>
</reference>
<gene>
    <name evidence="2" type="ORF">Scaly_3112300</name>
</gene>